<feature type="disulfide bond" evidence="5">
    <location>
        <begin position="120"/>
        <end position="125"/>
    </location>
</feature>
<comment type="caution">
    <text evidence="8">The sequence shown here is derived from an EMBL/GenBank/DDBJ whole genome shotgun (WGS) entry which is preliminary data.</text>
</comment>
<keyword evidence="1" id="KW-0645">Protease</keyword>
<evidence type="ECO:0000313" key="8">
    <source>
        <dbReference type="EMBL" id="CAD8043249.1"/>
    </source>
</evidence>
<dbReference type="PROSITE" id="PS00141">
    <property type="entry name" value="ASP_PROTEASE"/>
    <property type="match status" value="1"/>
</dbReference>
<dbReference type="EMBL" id="CAJJDM010000001">
    <property type="protein sequence ID" value="CAD8043249.1"/>
    <property type="molecule type" value="Genomic_DNA"/>
</dbReference>
<evidence type="ECO:0000256" key="4">
    <source>
        <dbReference type="PIRSR" id="PIRSR601461-1"/>
    </source>
</evidence>
<evidence type="ECO:0000256" key="2">
    <source>
        <dbReference type="ARBA" id="ARBA00022750"/>
    </source>
</evidence>
<dbReference type="OMA" id="YGVECAN"/>
<keyword evidence="5" id="KW-1015">Disulfide bond</keyword>
<feature type="active site" evidence="4">
    <location>
        <position position="107"/>
    </location>
</feature>
<feature type="domain" description="Peptidase A1" evidence="7">
    <location>
        <begin position="89"/>
        <end position="416"/>
    </location>
</feature>
<feature type="active site" evidence="4">
    <location>
        <position position="293"/>
    </location>
</feature>
<accession>A0A8S1JPB6</accession>
<dbReference type="InterPro" id="IPR001969">
    <property type="entry name" value="Aspartic_peptidase_AS"/>
</dbReference>
<dbReference type="Proteomes" id="UP000688137">
    <property type="component" value="Unassembled WGS sequence"/>
</dbReference>
<evidence type="ECO:0000256" key="5">
    <source>
        <dbReference type="PIRSR" id="PIRSR601461-2"/>
    </source>
</evidence>
<keyword evidence="3" id="KW-0378">Hydrolase</keyword>
<dbReference type="PANTHER" id="PTHR47966:SF51">
    <property type="entry name" value="BETA-SITE APP-CLEAVING ENZYME, ISOFORM A-RELATED"/>
    <property type="match status" value="1"/>
</dbReference>
<evidence type="ECO:0000259" key="7">
    <source>
        <dbReference type="PROSITE" id="PS51767"/>
    </source>
</evidence>
<gene>
    <name evidence="8" type="ORF">PPRIM_AZ9-3.1.T0040473</name>
</gene>
<dbReference type="PANTHER" id="PTHR47966">
    <property type="entry name" value="BETA-SITE APP-CLEAVING ENZYME, ISOFORM A-RELATED"/>
    <property type="match status" value="1"/>
</dbReference>
<dbReference type="FunFam" id="2.40.70.10:FF:000104">
    <property type="entry name" value="Uncharacterized protein"/>
    <property type="match status" value="1"/>
</dbReference>
<dbReference type="Pfam" id="PF00026">
    <property type="entry name" value="Asp"/>
    <property type="match status" value="2"/>
</dbReference>
<feature type="signal peptide" evidence="6">
    <location>
        <begin position="1"/>
        <end position="17"/>
    </location>
</feature>
<name>A0A8S1JPB6_PARPR</name>
<dbReference type="InterPro" id="IPR001461">
    <property type="entry name" value="Aspartic_peptidase_A1"/>
</dbReference>
<evidence type="ECO:0000256" key="6">
    <source>
        <dbReference type="SAM" id="SignalP"/>
    </source>
</evidence>
<reference evidence="8" key="1">
    <citation type="submission" date="2021-01" db="EMBL/GenBank/DDBJ databases">
        <authorList>
            <consortium name="Genoscope - CEA"/>
            <person name="William W."/>
        </authorList>
    </citation>
    <scope>NUCLEOTIDE SEQUENCE</scope>
</reference>
<dbReference type="GO" id="GO:0004190">
    <property type="term" value="F:aspartic-type endopeptidase activity"/>
    <property type="evidence" value="ECO:0007669"/>
    <property type="project" value="UniProtKB-KW"/>
</dbReference>
<keyword evidence="6" id="KW-0732">Signal</keyword>
<organism evidence="8 9">
    <name type="scientific">Paramecium primaurelia</name>
    <dbReference type="NCBI Taxonomy" id="5886"/>
    <lineage>
        <taxon>Eukaryota</taxon>
        <taxon>Sar</taxon>
        <taxon>Alveolata</taxon>
        <taxon>Ciliophora</taxon>
        <taxon>Intramacronucleata</taxon>
        <taxon>Oligohymenophorea</taxon>
        <taxon>Peniculida</taxon>
        <taxon>Parameciidae</taxon>
        <taxon>Paramecium</taxon>
    </lineage>
</organism>
<dbReference type="AlphaFoldDB" id="A0A8S1JPB6"/>
<feature type="chain" id="PRO_5035905819" description="Peptidase A1 domain-containing protein" evidence="6">
    <location>
        <begin position="18"/>
        <end position="420"/>
    </location>
</feature>
<dbReference type="InterPro" id="IPR033121">
    <property type="entry name" value="PEPTIDASE_A1"/>
</dbReference>
<sequence length="420" mass="48305">MINTFQLLCLMAFVSQSINIENNQKFLEPDTKKVYHIRLQEKETKVYDKQSFYKLVAIHQNKLKDSSFVQISKQGPQYMRMHNYKNIQYTADIGIGTADNTFKVVLDTGSANLWIDSNRCQEEGCLRHKQYKHEDSESFISLNQELNVEFGSGNLKGIVNADTIYFGDVTLPRQNLAEIISENGSIFRDLDFDGILGLAYPKMAPIDFNPVFDNMMKQNVLERNQFAFYFAKDANDISHSEFTMGGYNPSHVDGDIHYHNVIDKYYWMIKADNILVDNKDIGLCNHSCRLVVDTGSSIMSGPFDDLRILLRELNVRSHCHEINTLPIITFQIDNIDYTLEPHEYIKPTNFDGAQLPELNDGDDLQTLIEVNNWDCIAAFIPLDIQQPQGPAWILGDIFLRKYYSIFDRDKDQVGFAKAKK</sequence>
<evidence type="ECO:0000256" key="1">
    <source>
        <dbReference type="ARBA" id="ARBA00022670"/>
    </source>
</evidence>
<keyword evidence="2" id="KW-0064">Aspartyl protease</keyword>
<proteinExistence type="predicted"/>
<protein>
    <recommendedName>
        <fullName evidence="7">Peptidase A1 domain-containing protein</fullName>
    </recommendedName>
</protein>
<evidence type="ECO:0000256" key="3">
    <source>
        <dbReference type="ARBA" id="ARBA00022801"/>
    </source>
</evidence>
<dbReference type="GO" id="GO:0006508">
    <property type="term" value="P:proteolysis"/>
    <property type="evidence" value="ECO:0007669"/>
    <property type="project" value="UniProtKB-KW"/>
</dbReference>
<evidence type="ECO:0000313" key="9">
    <source>
        <dbReference type="Proteomes" id="UP000688137"/>
    </source>
</evidence>
<dbReference type="FunFam" id="2.40.70.10:FF:000171">
    <property type="entry name" value="Eukaryotic aspartyl protease family protein"/>
    <property type="match status" value="1"/>
</dbReference>
<dbReference type="PROSITE" id="PS51767">
    <property type="entry name" value="PEPTIDASE_A1"/>
    <property type="match status" value="1"/>
</dbReference>
<keyword evidence="9" id="KW-1185">Reference proteome</keyword>